<name>A0ABT1ZTT9_9BURK</name>
<sequence>MKEILQYLGAHIRTLGFKGSGQTFRKVEDDYVFVINVQASRSGDVFYVNLGAQPTFIPAECDAALSTLKEYECVMRRRVGEEWNWDLNDEARLALIGQLEAEQKAFFGTVRELRTAMAQDSVDELLRKYSVGKLPARAALHLARAAAFLGHSAMSHALVERGLTLAGPHATGLIHDLQTVGQALHSD</sequence>
<accession>A0ABT1ZTT9</accession>
<gene>
    <name evidence="1" type="ORF">NX784_17165</name>
</gene>
<comment type="caution">
    <text evidence="1">The sequence shown here is derived from an EMBL/GenBank/DDBJ whole genome shotgun (WGS) entry which is preliminary data.</text>
</comment>
<protein>
    <submittedName>
        <fullName evidence="1">DUF4304 domain-containing protein</fullName>
    </submittedName>
</protein>
<dbReference type="Proteomes" id="UP001204151">
    <property type="component" value="Unassembled WGS sequence"/>
</dbReference>
<evidence type="ECO:0000313" key="2">
    <source>
        <dbReference type="Proteomes" id="UP001204151"/>
    </source>
</evidence>
<dbReference type="EMBL" id="JANUGW010000012">
    <property type="protein sequence ID" value="MCS0583322.1"/>
    <property type="molecule type" value="Genomic_DNA"/>
</dbReference>
<proteinExistence type="predicted"/>
<dbReference type="RefSeq" id="WP_258817908.1">
    <property type="nucleotide sequence ID" value="NZ_JANUGW010000012.1"/>
</dbReference>
<reference evidence="1 2" key="1">
    <citation type="submission" date="2022-08" db="EMBL/GenBank/DDBJ databases">
        <title>Reclassification of Massilia species as members of the genera Telluria, Duganella, Pseudoduganella, Mokoshia gen. nov. and Zemynaea gen. nov. using orthogonal and non-orthogonal genome-based approaches.</title>
        <authorList>
            <person name="Bowman J.P."/>
        </authorList>
    </citation>
    <scope>NUCLEOTIDE SEQUENCE [LARGE SCALE GENOMIC DNA]</scope>
    <source>
        <strain evidence="1 2">JCM 31316</strain>
    </source>
</reference>
<dbReference type="Pfam" id="PF14137">
    <property type="entry name" value="DUF4304"/>
    <property type="match status" value="1"/>
</dbReference>
<organism evidence="1 2">
    <name type="scientific">Massilia pinisoli</name>
    <dbReference type="NCBI Taxonomy" id="1772194"/>
    <lineage>
        <taxon>Bacteria</taxon>
        <taxon>Pseudomonadati</taxon>
        <taxon>Pseudomonadota</taxon>
        <taxon>Betaproteobacteria</taxon>
        <taxon>Burkholderiales</taxon>
        <taxon>Oxalobacteraceae</taxon>
        <taxon>Telluria group</taxon>
        <taxon>Massilia</taxon>
    </lineage>
</organism>
<keyword evidence="2" id="KW-1185">Reference proteome</keyword>
<dbReference type="InterPro" id="IPR025412">
    <property type="entry name" value="DUF4304"/>
</dbReference>
<evidence type="ECO:0000313" key="1">
    <source>
        <dbReference type="EMBL" id="MCS0583322.1"/>
    </source>
</evidence>